<dbReference type="OrthoDB" id="4185642at2759"/>
<dbReference type="EMBL" id="KZ821621">
    <property type="protein sequence ID" value="PYH70445.1"/>
    <property type="molecule type" value="Genomic_DNA"/>
</dbReference>
<protein>
    <recommendedName>
        <fullName evidence="3">Protein kinase domain-containing protein</fullName>
    </recommendedName>
</protein>
<dbReference type="SUPFAM" id="SSF56112">
    <property type="entry name" value="Protein kinase-like (PK-like)"/>
    <property type="match status" value="1"/>
</dbReference>
<dbReference type="RefSeq" id="XP_025564239.1">
    <property type="nucleotide sequence ID" value="XM_025708752.1"/>
</dbReference>
<evidence type="ECO:0000313" key="1">
    <source>
        <dbReference type="EMBL" id="PYH70445.1"/>
    </source>
</evidence>
<organism evidence="1 2">
    <name type="scientific">Aspergillus vadensis (strain CBS 113365 / IMI 142717 / IBT 24658)</name>
    <dbReference type="NCBI Taxonomy" id="1448311"/>
    <lineage>
        <taxon>Eukaryota</taxon>
        <taxon>Fungi</taxon>
        <taxon>Dikarya</taxon>
        <taxon>Ascomycota</taxon>
        <taxon>Pezizomycotina</taxon>
        <taxon>Eurotiomycetes</taxon>
        <taxon>Eurotiomycetidae</taxon>
        <taxon>Eurotiales</taxon>
        <taxon>Aspergillaceae</taxon>
        <taxon>Aspergillus</taxon>
        <taxon>Aspergillus subgen. Circumdati</taxon>
    </lineage>
</organism>
<dbReference type="InterPro" id="IPR011009">
    <property type="entry name" value="Kinase-like_dom_sf"/>
</dbReference>
<dbReference type="GeneID" id="37213344"/>
<accession>A0A319BCG6</accession>
<dbReference type="Proteomes" id="UP000248405">
    <property type="component" value="Unassembled WGS sequence"/>
</dbReference>
<dbReference type="AlphaFoldDB" id="A0A319BCG6"/>
<name>A0A319BCG6_ASPVC</name>
<gene>
    <name evidence="1" type="ORF">BO88DRAFT_424668</name>
</gene>
<keyword evidence="2" id="KW-1185">Reference proteome</keyword>
<proteinExistence type="predicted"/>
<sequence length="197" mass="22931">MELDLSDIESVEQIKSSTSSCIFRTRWRNRDCILKVYHSVEASQTVPIDREVDIHRCESQAHLRLKANGLCRKGPIPDFYGLITGISPEKWLSYLNEFLDDNLLPNAFLIEYIPTLRVNKLHKILAEIHQAGVYHADPYPRNMMVQEGSDRVLWLNFDRAQPFSYDSITARQQHWLEGERRIDGLVPDIEEGKIHRT</sequence>
<evidence type="ECO:0008006" key="3">
    <source>
        <dbReference type="Google" id="ProtNLM"/>
    </source>
</evidence>
<reference evidence="1" key="1">
    <citation type="submission" date="2016-12" db="EMBL/GenBank/DDBJ databases">
        <title>The genomes of Aspergillus section Nigri reveals drivers in fungal speciation.</title>
        <authorList>
            <consortium name="DOE Joint Genome Institute"/>
            <person name="Vesth T.C."/>
            <person name="Nybo J."/>
            <person name="Theobald S."/>
            <person name="Brandl J."/>
            <person name="Frisvad J.C."/>
            <person name="Nielsen K.F."/>
            <person name="Lyhne E.K."/>
            <person name="Kogle M.E."/>
            <person name="Kuo A."/>
            <person name="Riley R."/>
            <person name="Clum A."/>
            <person name="Nolan M."/>
            <person name="Lipzen A."/>
            <person name="Salamov A."/>
            <person name="Henrissat B."/>
            <person name="Wiebenga A."/>
            <person name="De Vries R.P."/>
            <person name="Grigoriev I.V."/>
            <person name="Mortensen U.H."/>
            <person name="Andersen M.R."/>
            <person name="Baker S.E."/>
        </authorList>
    </citation>
    <scope>NUCLEOTIDE SEQUENCE [LARGE SCALE GENOMIC DNA]</scope>
    <source>
        <strain evidence="1">CBS 113365</strain>
    </source>
</reference>
<evidence type="ECO:0000313" key="2">
    <source>
        <dbReference type="Proteomes" id="UP000248405"/>
    </source>
</evidence>